<protein>
    <submittedName>
        <fullName evidence="2">Uncharacterized protein</fullName>
    </submittedName>
</protein>
<dbReference type="AlphaFoldDB" id="A0ABD2YEN1"/>
<sequence length="449" mass="50616">MGSSQAKQISESASTDHEEPPKYFSAIDELDKIYGFHPFSLKLHEKEVMNFIKSKFSQDLDEQLQQAISKDDQEAFSSFLNKASLKIVKDHQMLKVGSLAEVPLTNILSNICKSKALRCAEAFFGSDNIGFVDLDVKISWESGQEITPLNWAASELSGEFVKLFRRNFARVDESHLQAAIAALRNKLKWKRGESITKLISELRSSKMRNDLDTIGLLANNTKSVRRTFEVFIDDLSVDGVAILMIVDRNKILSLKCRQYVEKLCQKGQSSDQNDDLNSLKLLITMFEGPDSVLKFHQKRDKKVSNSGIHKKFKNTCKTFRSIHTKGESLESTMVGFSRSSDKLETKEVEENSYEKPTVGAPTYQNKQQSRPTSTFHGKGYCGSSTLVPNIQPFCGYHIQKSKFSTQSCGNADTLMRSLGRADKGFVHHILLSRRLASLALGIRRKTLFM</sequence>
<keyword evidence="3" id="KW-1185">Reference proteome</keyword>
<feature type="region of interest" description="Disordered" evidence="1">
    <location>
        <begin position="1"/>
        <end position="21"/>
    </location>
</feature>
<dbReference type="EMBL" id="JBJUIK010000014">
    <property type="protein sequence ID" value="KAL3504317.1"/>
    <property type="molecule type" value="Genomic_DNA"/>
</dbReference>
<evidence type="ECO:0000256" key="1">
    <source>
        <dbReference type="SAM" id="MobiDB-lite"/>
    </source>
</evidence>
<feature type="compositionally biased region" description="Polar residues" evidence="1">
    <location>
        <begin position="1"/>
        <end position="13"/>
    </location>
</feature>
<name>A0ABD2YEN1_9GENT</name>
<gene>
    <name evidence="2" type="ORF">ACH5RR_034158</name>
</gene>
<evidence type="ECO:0000313" key="3">
    <source>
        <dbReference type="Proteomes" id="UP001630127"/>
    </source>
</evidence>
<feature type="region of interest" description="Disordered" evidence="1">
    <location>
        <begin position="345"/>
        <end position="375"/>
    </location>
</feature>
<evidence type="ECO:0000313" key="2">
    <source>
        <dbReference type="EMBL" id="KAL3504317.1"/>
    </source>
</evidence>
<organism evidence="2 3">
    <name type="scientific">Cinchona calisaya</name>
    <dbReference type="NCBI Taxonomy" id="153742"/>
    <lineage>
        <taxon>Eukaryota</taxon>
        <taxon>Viridiplantae</taxon>
        <taxon>Streptophyta</taxon>
        <taxon>Embryophyta</taxon>
        <taxon>Tracheophyta</taxon>
        <taxon>Spermatophyta</taxon>
        <taxon>Magnoliopsida</taxon>
        <taxon>eudicotyledons</taxon>
        <taxon>Gunneridae</taxon>
        <taxon>Pentapetalae</taxon>
        <taxon>asterids</taxon>
        <taxon>lamiids</taxon>
        <taxon>Gentianales</taxon>
        <taxon>Rubiaceae</taxon>
        <taxon>Cinchonoideae</taxon>
        <taxon>Cinchoneae</taxon>
        <taxon>Cinchona</taxon>
    </lineage>
</organism>
<dbReference type="Proteomes" id="UP001630127">
    <property type="component" value="Unassembled WGS sequence"/>
</dbReference>
<reference evidence="2 3" key="1">
    <citation type="submission" date="2024-11" db="EMBL/GenBank/DDBJ databases">
        <title>A near-complete genome assembly of Cinchona calisaya.</title>
        <authorList>
            <person name="Lian D.C."/>
            <person name="Zhao X.W."/>
            <person name="Wei L."/>
        </authorList>
    </citation>
    <scope>NUCLEOTIDE SEQUENCE [LARGE SCALE GENOMIC DNA]</scope>
    <source>
        <tissue evidence="2">Nenye</tissue>
    </source>
</reference>
<proteinExistence type="predicted"/>
<comment type="caution">
    <text evidence="2">The sequence shown here is derived from an EMBL/GenBank/DDBJ whole genome shotgun (WGS) entry which is preliminary data.</text>
</comment>
<accession>A0ABD2YEN1</accession>
<feature type="compositionally biased region" description="Polar residues" evidence="1">
    <location>
        <begin position="362"/>
        <end position="375"/>
    </location>
</feature>